<feature type="region of interest" description="Disordered" evidence="1">
    <location>
        <begin position="80"/>
        <end position="136"/>
    </location>
</feature>
<proteinExistence type="predicted"/>
<evidence type="ECO:0000256" key="1">
    <source>
        <dbReference type="SAM" id="MobiDB-lite"/>
    </source>
</evidence>
<dbReference type="EMBL" id="KQ965958">
    <property type="protein sequence ID" value="KXS08827.1"/>
    <property type="molecule type" value="Genomic_DNA"/>
</dbReference>
<reference evidence="2 3" key="1">
    <citation type="journal article" date="2015" name="Genome Biol. Evol.">
        <title>Phylogenomic analyses indicate that early fungi evolved digesting cell walls of algal ancestors of land plants.</title>
        <authorList>
            <person name="Chang Y."/>
            <person name="Wang S."/>
            <person name="Sekimoto S."/>
            <person name="Aerts A.L."/>
            <person name="Choi C."/>
            <person name="Clum A."/>
            <person name="LaButti K.M."/>
            <person name="Lindquist E.A."/>
            <person name="Yee Ngan C."/>
            <person name="Ohm R.A."/>
            <person name="Salamov A.A."/>
            <person name="Grigoriev I.V."/>
            <person name="Spatafora J.W."/>
            <person name="Berbee M.L."/>
        </authorList>
    </citation>
    <scope>NUCLEOTIDE SEQUENCE [LARGE SCALE GENOMIC DNA]</scope>
    <source>
        <strain evidence="2 3">JEL478</strain>
    </source>
</reference>
<protein>
    <submittedName>
        <fullName evidence="2">Uncharacterized protein</fullName>
    </submittedName>
</protein>
<dbReference type="Proteomes" id="UP000070544">
    <property type="component" value="Unassembled WGS sequence"/>
</dbReference>
<gene>
    <name evidence="2" type="ORF">M427DRAFT_50283</name>
</gene>
<sequence length="136" mass="14906">MIQHKYTPRIAKNKSNFTAKPFTFELSDESNNPSYGIYGMVSSTTTETKKGAGDGIFPYPNMQRRTVNCATATRYNKPATHQSTAIGQSKDYVSPTNVQTGGPVMTPPNFVPNIPQDSKEHQPISAATNIARDQHA</sequence>
<evidence type="ECO:0000313" key="3">
    <source>
        <dbReference type="Proteomes" id="UP000070544"/>
    </source>
</evidence>
<evidence type="ECO:0000313" key="2">
    <source>
        <dbReference type="EMBL" id="KXS08827.1"/>
    </source>
</evidence>
<organism evidence="2 3">
    <name type="scientific">Gonapodya prolifera (strain JEL478)</name>
    <name type="common">Monoblepharis prolifera</name>
    <dbReference type="NCBI Taxonomy" id="1344416"/>
    <lineage>
        <taxon>Eukaryota</taxon>
        <taxon>Fungi</taxon>
        <taxon>Fungi incertae sedis</taxon>
        <taxon>Chytridiomycota</taxon>
        <taxon>Chytridiomycota incertae sedis</taxon>
        <taxon>Monoblepharidomycetes</taxon>
        <taxon>Monoblepharidales</taxon>
        <taxon>Gonapodyaceae</taxon>
        <taxon>Gonapodya</taxon>
    </lineage>
</organism>
<name>A0A138ZWF6_GONPJ</name>
<keyword evidence="3" id="KW-1185">Reference proteome</keyword>
<accession>A0A138ZWF6</accession>
<dbReference type="AlphaFoldDB" id="A0A138ZWF6"/>